<evidence type="ECO:0000313" key="5">
    <source>
        <dbReference type="EMBL" id="ODA68403.1"/>
    </source>
</evidence>
<dbReference type="PANTHER" id="PTHR46124">
    <property type="entry name" value="D-AMINOACYL-TRNA DEACYLASE"/>
    <property type="match status" value="1"/>
</dbReference>
<feature type="binding site" evidence="4">
    <location>
        <position position="7"/>
    </location>
    <ligand>
        <name>a divalent metal cation</name>
        <dbReference type="ChEBI" id="CHEBI:60240"/>
        <label>1</label>
    </ligand>
</feature>
<dbReference type="Pfam" id="PF01026">
    <property type="entry name" value="TatD_DNase"/>
    <property type="match status" value="1"/>
</dbReference>
<evidence type="ECO:0000256" key="3">
    <source>
        <dbReference type="ARBA" id="ARBA00022801"/>
    </source>
</evidence>
<dbReference type="OrthoDB" id="9810005at2"/>
<dbReference type="GO" id="GO:0016788">
    <property type="term" value="F:hydrolase activity, acting on ester bonds"/>
    <property type="evidence" value="ECO:0007669"/>
    <property type="project" value="InterPro"/>
</dbReference>
<comment type="similarity">
    <text evidence="1">Belongs to the metallo-dependent hydrolases superfamily. TatD-type hydrolase family.</text>
</comment>
<comment type="caution">
    <text evidence="5">The sequence shown here is derived from an EMBL/GenBank/DDBJ whole genome shotgun (WGS) entry which is preliminary data.</text>
</comment>
<dbReference type="GO" id="GO:0004536">
    <property type="term" value="F:DNA nuclease activity"/>
    <property type="evidence" value="ECO:0007669"/>
    <property type="project" value="InterPro"/>
</dbReference>
<dbReference type="EC" id="3.1.21.-" evidence="5"/>
<dbReference type="PROSITE" id="PS01137">
    <property type="entry name" value="TATD_1"/>
    <property type="match status" value="1"/>
</dbReference>
<dbReference type="PROSITE" id="PS01090">
    <property type="entry name" value="TATD_2"/>
    <property type="match status" value="1"/>
</dbReference>
<evidence type="ECO:0000256" key="4">
    <source>
        <dbReference type="PIRSR" id="PIRSR005902-1"/>
    </source>
</evidence>
<accession>A0A1E2S1M0</accession>
<evidence type="ECO:0000256" key="1">
    <source>
        <dbReference type="ARBA" id="ARBA00009275"/>
    </source>
</evidence>
<proteinExistence type="inferred from homology"/>
<dbReference type="InterPro" id="IPR032466">
    <property type="entry name" value="Metal_Hydrolase"/>
</dbReference>
<protein>
    <submittedName>
        <fullName evidence="5">Putative deoxyribonuclease YcfH</fullName>
        <ecNumber evidence="5">3.1.21.-</ecNumber>
    </submittedName>
</protein>
<dbReference type="SUPFAM" id="SSF51556">
    <property type="entry name" value="Metallo-dependent hydrolases"/>
    <property type="match status" value="1"/>
</dbReference>
<dbReference type="GO" id="GO:0046872">
    <property type="term" value="F:metal ion binding"/>
    <property type="evidence" value="ECO:0007669"/>
    <property type="project" value="UniProtKB-KW"/>
</dbReference>
<evidence type="ECO:0000256" key="2">
    <source>
        <dbReference type="ARBA" id="ARBA00022723"/>
    </source>
</evidence>
<dbReference type="RefSeq" id="WP_069093712.1">
    <property type="nucleotide sequence ID" value="NZ_MASI01000001.1"/>
</dbReference>
<dbReference type="EMBL" id="MASI01000001">
    <property type="protein sequence ID" value="ODA68403.1"/>
    <property type="molecule type" value="Genomic_DNA"/>
</dbReference>
<sequence>MHVIDSHCHLDFESLSEDRGGVLQRAADAGVDLMVTISTRVKRFDEILAIAEAHPNVFCSVGTHPHNADEELDVTAEDLVKLAEHPKVVAIGEAGLDYHYDNAPVAAQAQGFRTHIAAARESGLPLVIHAREADDDVAAILEEETAKGAFPFVLHCFTAGPDLARRGLALGGYLSASGVLTFKKSDALREIFAEAPIDRLLVETDAPYLSPEPHRGQTNEPSRVVHTAAKLAEVKGVSEDEIGRITSDNFFRLFSKVPREAAGAKAHAA</sequence>
<dbReference type="NCBIfam" id="TIGR00010">
    <property type="entry name" value="YchF/TatD family DNA exonuclease"/>
    <property type="match status" value="1"/>
</dbReference>
<gene>
    <name evidence="5" type="ORF">A7A08_00226</name>
</gene>
<dbReference type="STRING" id="1177755.A7A08_00226"/>
<feature type="binding site" evidence="4">
    <location>
        <position position="9"/>
    </location>
    <ligand>
        <name>a divalent metal cation</name>
        <dbReference type="ChEBI" id="CHEBI:60240"/>
        <label>1</label>
    </ligand>
</feature>
<keyword evidence="2 4" id="KW-0479">Metal-binding</keyword>
<dbReference type="PIRSF" id="PIRSF005902">
    <property type="entry name" value="DNase_TatD"/>
    <property type="match status" value="1"/>
</dbReference>
<dbReference type="Gene3D" id="3.20.20.140">
    <property type="entry name" value="Metal-dependent hydrolases"/>
    <property type="match status" value="1"/>
</dbReference>
<dbReference type="AlphaFoldDB" id="A0A1E2S1M0"/>
<feature type="binding site" evidence="4">
    <location>
        <position position="129"/>
    </location>
    <ligand>
        <name>a divalent metal cation</name>
        <dbReference type="ChEBI" id="CHEBI:60240"/>
        <label>2</label>
    </ligand>
</feature>
<organism evidence="5 6">
    <name type="scientific">Methyloligella halotolerans</name>
    <dbReference type="NCBI Taxonomy" id="1177755"/>
    <lineage>
        <taxon>Bacteria</taxon>
        <taxon>Pseudomonadati</taxon>
        <taxon>Pseudomonadota</taxon>
        <taxon>Alphaproteobacteria</taxon>
        <taxon>Hyphomicrobiales</taxon>
        <taxon>Hyphomicrobiaceae</taxon>
        <taxon>Methyloligella</taxon>
    </lineage>
</organism>
<dbReference type="GO" id="GO:0005829">
    <property type="term" value="C:cytosol"/>
    <property type="evidence" value="ECO:0007669"/>
    <property type="project" value="TreeGrafter"/>
</dbReference>
<name>A0A1E2S1M0_9HYPH</name>
<dbReference type="InterPro" id="IPR001130">
    <property type="entry name" value="TatD-like"/>
</dbReference>
<feature type="binding site" evidence="4">
    <location>
        <position position="155"/>
    </location>
    <ligand>
        <name>a divalent metal cation</name>
        <dbReference type="ChEBI" id="CHEBI:60240"/>
        <label>2</label>
    </ligand>
</feature>
<dbReference type="InterPro" id="IPR015991">
    <property type="entry name" value="TatD/YcfH-like"/>
</dbReference>
<keyword evidence="3 5" id="KW-0378">Hydrolase</keyword>
<feature type="binding site" evidence="4">
    <location>
        <position position="205"/>
    </location>
    <ligand>
        <name>a divalent metal cation</name>
        <dbReference type="ChEBI" id="CHEBI:60240"/>
        <label>1</label>
    </ligand>
</feature>
<dbReference type="InterPro" id="IPR018228">
    <property type="entry name" value="DNase_TatD-rel_CS"/>
</dbReference>
<keyword evidence="6" id="KW-1185">Reference proteome</keyword>
<dbReference type="PANTHER" id="PTHR46124:SF2">
    <property type="entry name" value="D-AMINOACYL-TRNA DEACYLASE"/>
    <property type="match status" value="1"/>
</dbReference>
<dbReference type="Proteomes" id="UP000095087">
    <property type="component" value="Unassembled WGS sequence"/>
</dbReference>
<reference evidence="5 6" key="1">
    <citation type="submission" date="2016-07" db="EMBL/GenBank/DDBJ databases">
        <title>Draft genome sequence of Methyloligella halotolerans C2T (VKM B-2706T=CCUG 61687T=DSM 25045T), a halotolerant polyhydroxybutyrate accumulating methylotroph.</title>
        <authorList>
            <person name="Vasilenko O.V."/>
            <person name="Doronina N.V."/>
            <person name="Poroshina M.N."/>
            <person name="Tarlachkov S.V."/>
            <person name="Trotsenko Y.A."/>
        </authorList>
    </citation>
    <scope>NUCLEOTIDE SEQUENCE [LARGE SCALE GENOMIC DNA]</scope>
    <source>
        <strain evidence="5 6">VKM B-2706</strain>
    </source>
</reference>
<evidence type="ECO:0000313" key="6">
    <source>
        <dbReference type="Proteomes" id="UP000095087"/>
    </source>
</evidence>
<dbReference type="PATRIC" id="fig|1177755.3.peg.223"/>
<feature type="binding site" evidence="4">
    <location>
        <position position="93"/>
    </location>
    <ligand>
        <name>a divalent metal cation</name>
        <dbReference type="ChEBI" id="CHEBI:60240"/>
        <label>1</label>
    </ligand>
</feature>
<dbReference type="CDD" id="cd01310">
    <property type="entry name" value="TatD_DNAse"/>
    <property type="match status" value="1"/>
</dbReference>
<dbReference type="FunFam" id="3.20.20.140:FF:000005">
    <property type="entry name" value="TatD family hydrolase"/>
    <property type="match status" value="1"/>
</dbReference>